<dbReference type="AlphaFoldDB" id="A0A0R3MHX2"/>
<accession>A0A0R3MHX2</accession>
<dbReference type="EMBL" id="LLYA01000184">
    <property type="protein sequence ID" value="KRR19658.1"/>
    <property type="molecule type" value="Genomic_DNA"/>
</dbReference>
<reference evidence="2 3" key="1">
    <citation type="submission" date="2014-03" db="EMBL/GenBank/DDBJ databases">
        <title>Bradyrhizobium valentinum sp. nov., isolated from effective nodules of Lupinus mariae-josephae, a lupine endemic of basic-lime soils in Eastern Spain.</title>
        <authorList>
            <person name="Duran D."/>
            <person name="Rey L."/>
            <person name="Navarro A."/>
            <person name="Busquets A."/>
            <person name="Imperial J."/>
            <person name="Ruiz-Argueso T."/>
        </authorList>
    </citation>
    <scope>NUCLEOTIDE SEQUENCE [LARGE SCALE GENOMIC DNA]</scope>
    <source>
        <strain evidence="2 3">Ro19</strain>
    </source>
</reference>
<protein>
    <submittedName>
        <fullName evidence="2">Uncharacterized protein</fullName>
    </submittedName>
</protein>
<name>A0A0R3MHX2_9BRAD</name>
<proteinExistence type="predicted"/>
<keyword evidence="1" id="KW-0175">Coiled coil</keyword>
<evidence type="ECO:0000313" key="3">
    <source>
        <dbReference type="Proteomes" id="UP000052023"/>
    </source>
</evidence>
<dbReference type="Proteomes" id="UP000052023">
    <property type="component" value="Unassembled WGS sequence"/>
</dbReference>
<organism evidence="2 3">
    <name type="scientific">Bradyrhizobium retamae</name>
    <dbReference type="NCBI Taxonomy" id="1300035"/>
    <lineage>
        <taxon>Bacteria</taxon>
        <taxon>Pseudomonadati</taxon>
        <taxon>Pseudomonadota</taxon>
        <taxon>Alphaproteobacteria</taxon>
        <taxon>Hyphomicrobiales</taxon>
        <taxon>Nitrobacteraceae</taxon>
        <taxon>Bradyrhizobium</taxon>
    </lineage>
</organism>
<keyword evidence="3" id="KW-1185">Reference proteome</keyword>
<gene>
    <name evidence="2" type="ORF">CQ13_33410</name>
</gene>
<evidence type="ECO:0000313" key="2">
    <source>
        <dbReference type="EMBL" id="KRR19658.1"/>
    </source>
</evidence>
<feature type="coiled-coil region" evidence="1">
    <location>
        <begin position="44"/>
        <end position="99"/>
    </location>
</feature>
<evidence type="ECO:0000256" key="1">
    <source>
        <dbReference type="SAM" id="Coils"/>
    </source>
</evidence>
<comment type="caution">
    <text evidence="2">The sequence shown here is derived from an EMBL/GenBank/DDBJ whole genome shotgun (WGS) entry which is preliminary data.</text>
</comment>
<sequence>MQRLFGEEREATKEREVYDAAWKAYKVLVGQAPGPFQVALGSVVDELQRAMASATDMRKTLKDLCGQRDCAKAQQILELEAERTKLEQKSSQCREATRNAERIVADAARDLSDARQVLAAALLERDARALPEHDVAHGVRLRVLGFLNDARDFWREHKQRLETAKTREDESLAARERDHEACATDVTSFPDVPMPQLARLLNAARSARDLGVPWPPPCPRRLRLPIPQTVRSE</sequence>